<organism evidence="14 15">
    <name type="scientific">Pelagicoccus albus</name>
    <dbReference type="NCBI Taxonomy" id="415222"/>
    <lineage>
        <taxon>Bacteria</taxon>
        <taxon>Pseudomonadati</taxon>
        <taxon>Verrucomicrobiota</taxon>
        <taxon>Opitutia</taxon>
        <taxon>Puniceicoccales</taxon>
        <taxon>Pelagicoccaceae</taxon>
        <taxon>Pelagicoccus</taxon>
    </lineage>
</organism>
<comment type="caution">
    <text evidence="14">The sequence shown here is derived from an EMBL/GenBank/DDBJ whole genome shotgun (WGS) entry which is preliminary data.</text>
</comment>
<name>A0A7X1E8C5_9BACT</name>
<dbReference type="Gene3D" id="3.30.300.30">
    <property type="match status" value="1"/>
</dbReference>
<keyword evidence="14" id="KW-0282">Flagellum</keyword>
<evidence type="ECO:0000256" key="9">
    <source>
        <dbReference type="PIRNR" id="PIRNR004862"/>
    </source>
</evidence>
<feature type="compositionally biased region" description="Basic and acidic residues" evidence="10">
    <location>
        <begin position="327"/>
        <end position="339"/>
    </location>
</feature>
<dbReference type="PIRSF" id="PIRSF004862">
    <property type="entry name" value="FliF"/>
    <property type="match status" value="1"/>
</dbReference>
<feature type="region of interest" description="Disordered" evidence="10">
    <location>
        <begin position="276"/>
        <end position="339"/>
    </location>
</feature>
<evidence type="ECO:0000256" key="6">
    <source>
        <dbReference type="ARBA" id="ARBA00022989"/>
    </source>
</evidence>
<dbReference type="NCBIfam" id="TIGR00206">
    <property type="entry name" value="fliF"/>
    <property type="match status" value="1"/>
</dbReference>
<dbReference type="Pfam" id="PF01514">
    <property type="entry name" value="YscJ_FliF"/>
    <property type="match status" value="1"/>
</dbReference>
<comment type="subcellular location">
    <subcellularLocation>
        <location evidence="1 9">Bacterial flagellum basal body</location>
    </subcellularLocation>
    <subcellularLocation>
        <location evidence="2">Cell membrane</location>
        <topology evidence="2">Multi-pass membrane protein</topology>
    </subcellularLocation>
</comment>
<keyword evidence="14" id="KW-0969">Cilium</keyword>
<dbReference type="Proteomes" id="UP000526501">
    <property type="component" value="Unassembled WGS sequence"/>
</dbReference>
<comment type="similarity">
    <text evidence="3 9">Belongs to the FliF family.</text>
</comment>
<gene>
    <name evidence="14" type="primary">fliF</name>
    <name evidence="14" type="ORF">H5P27_08095</name>
</gene>
<reference evidence="14 15" key="1">
    <citation type="submission" date="2020-07" db="EMBL/GenBank/DDBJ databases">
        <authorList>
            <person name="Feng X."/>
        </authorList>
    </citation>
    <scope>NUCLEOTIDE SEQUENCE [LARGE SCALE GENOMIC DNA]</scope>
    <source>
        <strain evidence="14 15">JCM23202</strain>
    </source>
</reference>
<evidence type="ECO:0000256" key="1">
    <source>
        <dbReference type="ARBA" id="ARBA00004117"/>
    </source>
</evidence>
<feature type="domain" description="Flagellar M-ring N-terminal" evidence="12">
    <location>
        <begin position="39"/>
        <end position="213"/>
    </location>
</feature>
<dbReference type="GO" id="GO:0003774">
    <property type="term" value="F:cytoskeletal motor activity"/>
    <property type="evidence" value="ECO:0007669"/>
    <property type="project" value="InterPro"/>
</dbReference>
<evidence type="ECO:0000259" key="12">
    <source>
        <dbReference type="Pfam" id="PF01514"/>
    </source>
</evidence>
<keyword evidence="15" id="KW-1185">Reference proteome</keyword>
<accession>A0A7X1E8C5</accession>
<keyword evidence="7 11" id="KW-0472">Membrane</keyword>
<keyword evidence="6 11" id="KW-1133">Transmembrane helix</keyword>
<protein>
    <recommendedName>
        <fullName evidence="9">Flagellar M-ring protein</fullName>
    </recommendedName>
</protein>
<feature type="domain" description="Flagellar M-ring C-terminal" evidence="13">
    <location>
        <begin position="248"/>
        <end position="420"/>
    </location>
</feature>
<feature type="compositionally biased region" description="Polar residues" evidence="10">
    <location>
        <begin position="301"/>
        <end position="315"/>
    </location>
</feature>
<dbReference type="EMBL" id="JACHVC010000007">
    <property type="protein sequence ID" value="MBC2606003.1"/>
    <property type="molecule type" value="Genomic_DNA"/>
</dbReference>
<dbReference type="AlphaFoldDB" id="A0A7X1E8C5"/>
<evidence type="ECO:0000256" key="2">
    <source>
        <dbReference type="ARBA" id="ARBA00004651"/>
    </source>
</evidence>
<feature type="transmembrane region" description="Helical" evidence="11">
    <location>
        <begin position="447"/>
        <end position="465"/>
    </location>
</feature>
<dbReference type="PANTHER" id="PTHR30046:SF0">
    <property type="entry name" value="FLAGELLAR M-RING PROTEIN"/>
    <property type="match status" value="1"/>
</dbReference>
<proteinExistence type="inferred from homology"/>
<dbReference type="InterPro" id="IPR045851">
    <property type="entry name" value="AMP-bd_C_sf"/>
</dbReference>
<dbReference type="InterPro" id="IPR000067">
    <property type="entry name" value="FlgMring_FliF"/>
</dbReference>
<dbReference type="PANTHER" id="PTHR30046">
    <property type="entry name" value="FLAGELLAR M-RING PROTEIN"/>
    <property type="match status" value="1"/>
</dbReference>
<keyword evidence="8 9" id="KW-0975">Bacterial flagellum</keyword>
<dbReference type="InterPro" id="IPR043427">
    <property type="entry name" value="YscJ/FliF"/>
</dbReference>
<keyword evidence="5 11" id="KW-0812">Transmembrane</keyword>
<evidence type="ECO:0000256" key="3">
    <source>
        <dbReference type="ARBA" id="ARBA00007971"/>
    </source>
</evidence>
<evidence type="ECO:0000313" key="15">
    <source>
        <dbReference type="Proteomes" id="UP000526501"/>
    </source>
</evidence>
<feature type="transmembrane region" description="Helical" evidence="11">
    <location>
        <begin position="20"/>
        <end position="39"/>
    </location>
</feature>
<evidence type="ECO:0000256" key="11">
    <source>
        <dbReference type="SAM" id="Phobius"/>
    </source>
</evidence>
<evidence type="ECO:0000313" key="14">
    <source>
        <dbReference type="EMBL" id="MBC2606003.1"/>
    </source>
</evidence>
<dbReference type="RefSeq" id="WP_185659889.1">
    <property type="nucleotide sequence ID" value="NZ_CAWPOO010000007.1"/>
</dbReference>
<comment type="function">
    <text evidence="9">The M ring may be actively involved in energy transduction.</text>
</comment>
<dbReference type="GO" id="GO:0009431">
    <property type="term" value="C:bacterial-type flagellum basal body, MS ring"/>
    <property type="evidence" value="ECO:0007669"/>
    <property type="project" value="InterPro"/>
</dbReference>
<evidence type="ECO:0000256" key="10">
    <source>
        <dbReference type="SAM" id="MobiDB-lite"/>
    </source>
</evidence>
<evidence type="ECO:0000256" key="7">
    <source>
        <dbReference type="ARBA" id="ARBA00023136"/>
    </source>
</evidence>
<sequence length="526" mass="57151">MGNQFKEIWQSLGANQRISLILASGLVLLSMIGMMIWAAQPDMQLLYGKLSPEEAGKIVAKLEQKGIGFETGSGGNSIYVEASQVHRIRMELATEGIPAGGSGPGFELFDEGSFGISDFVQRTNFLRAIQGELSRTISQFNGVESARVMVVMPENRLLSRSEGQDRPTASVFVGGGGLSTSTVNSIRHLVANAIQRLDVNDVVVVDSQGNVLSEELRSDGLGGGMSNDVMKYRKQMESYFTNKVQSMLDRVLGPNQSEVRVAVDIETAAVQTTEKIFDPESQVARSSTFDEDSMTERETSGESSNTAAGVASNTPAAGGAGGNKVSSLKEREDKNKVRSEQYEINERIVSSVQNPGSIKRLTASLVVAKRMEDVGGQLNLVERTPEEIAELTDIVLTALGIQLAPGQAATDFVTVKEMAFAADPFQDHGDLLKDDANMQRYIELGKSGVGAVLGIGVILFFMQMLKRYKPEKISMEVLQPDQMLQTRKMEDSSVVTPEMLNELIRQKPANIGVSLREWIGDEVAKK</sequence>
<keyword evidence="14" id="KW-0966">Cell projection</keyword>
<dbReference type="InterPro" id="IPR006182">
    <property type="entry name" value="FliF_N_dom"/>
</dbReference>
<dbReference type="GO" id="GO:0071973">
    <property type="term" value="P:bacterial-type flagellum-dependent cell motility"/>
    <property type="evidence" value="ECO:0007669"/>
    <property type="project" value="InterPro"/>
</dbReference>
<dbReference type="Pfam" id="PF08345">
    <property type="entry name" value="YscJ_FliF_C"/>
    <property type="match status" value="1"/>
</dbReference>
<evidence type="ECO:0000259" key="13">
    <source>
        <dbReference type="Pfam" id="PF08345"/>
    </source>
</evidence>
<dbReference type="InterPro" id="IPR013556">
    <property type="entry name" value="Flag_M-ring_C"/>
</dbReference>
<dbReference type="PRINTS" id="PR01009">
    <property type="entry name" value="FLGMRINGFLIF"/>
</dbReference>
<evidence type="ECO:0000256" key="8">
    <source>
        <dbReference type="ARBA" id="ARBA00023143"/>
    </source>
</evidence>
<evidence type="ECO:0000256" key="5">
    <source>
        <dbReference type="ARBA" id="ARBA00022692"/>
    </source>
</evidence>
<dbReference type="GO" id="GO:0005886">
    <property type="term" value="C:plasma membrane"/>
    <property type="evidence" value="ECO:0007669"/>
    <property type="project" value="UniProtKB-SubCell"/>
</dbReference>
<keyword evidence="4" id="KW-1003">Cell membrane</keyword>
<evidence type="ECO:0000256" key="4">
    <source>
        <dbReference type="ARBA" id="ARBA00022475"/>
    </source>
</evidence>